<evidence type="ECO:0000256" key="1">
    <source>
        <dbReference type="SAM" id="MobiDB-lite"/>
    </source>
</evidence>
<dbReference type="RefSeq" id="WP_241895258.1">
    <property type="nucleotide sequence ID" value="NZ_FUHW01000019.1"/>
</dbReference>
<organism evidence="3 4">
    <name type="scientific">Arthrobacter rhombi</name>
    <dbReference type="NCBI Taxonomy" id="71253"/>
    <lineage>
        <taxon>Bacteria</taxon>
        <taxon>Bacillati</taxon>
        <taxon>Actinomycetota</taxon>
        <taxon>Actinomycetes</taxon>
        <taxon>Micrococcales</taxon>
        <taxon>Micrococcaceae</taxon>
        <taxon>Arthrobacter</taxon>
    </lineage>
</organism>
<keyword evidence="2" id="KW-1133">Transmembrane helix</keyword>
<dbReference type="Proteomes" id="UP000195913">
    <property type="component" value="Unassembled WGS sequence"/>
</dbReference>
<sequence>MKTRPMSTDLTDTRSDGGGSLAPVPGYRRLGHPRVSGSLVGALGGCAFIFFNTEALPGPWTAALRLLGLAALGLWIWAVLLRPRPLPPHPRPDRTGGIVYVGGVLGMLAIMFIGMRWLESTGHEELQPAVIALAVGAHFLPYARAFAAPVFLWLGACLVVLGLVGLGLGLTTTVVAAPACAVAAGYVLLIGCAVEALGP</sequence>
<dbReference type="AlphaFoldDB" id="A0A1R4FHS9"/>
<feature type="transmembrane region" description="Helical" evidence="2">
    <location>
        <begin position="150"/>
        <end position="170"/>
    </location>
</feature>
<feature type="transmembrane region" description="Helical" evidence="2">
    <location>
        <begin position="35"/>
        <end position="51"/>
    </location>
</feature>
<evidence type="ECO:0000313" key="4">
    <source>
        <dbReference type="Proteomes" id="UP000195913"/>
    </source>
</evidence>
<evidence type="ECO:0000256" key="2">
    <source>
        <dbReference type="SAM" id="Phobius"/>
    </source>
</evidence>
<reference evidence="3 4" key="1">
    <citation type="submission" date="2017-02" db="EMBL/GenBank/DDBJ databases">
        <authorList>
            <person name="Peterson S.W."/>
        </authorList>
    </citation>
    <scope>NUCLEOTIDE SEQUENCE [LARGE SCALE GENOMIC DNA]</scope>
    <source>
        <strain evidence="3 4">B Ar 00.02</strain>
    </source>
</reference>
<feature type="compositionally biased region" description="Polar residues" evidence="1">
    <location>
        <begin position="1"/>
        <end position="10"/>
    </location>
</feature>
<name>A0A1R4FHS9_9MICC</name>
<feature type="transmembrane region" description="Helical" evidence="2">
    <location>
        <begin position="176"/>
        <end position="197"/>
    </location>
</feature>
<keyword evidence="2" id="KW-0812">Transmembrane</keyword>
<feature type="transmembrane region" description="Helical" evidence="2">
    <location>
        <begin position="63"/>
        <end position="83"/>
    </location>
</feature>
<feature type="region of interest" description="Disordered" evidence="1">
    <location>
        <begin position="1"/>
        <end position="22"/>
    </location>
</feature>
<gene>
    <name evidence="3" type="ORF">FM101_03975</name>
</gene>
<proteinExistence type="predicted"/>
<feature type="transmembrane region" description="Helical" evidence="2">
    <location>
        <begin position="95"/>
        <end position="114"/>
    </location>
</feature>
<dbReference type="EMBL" id="FUHW01000019">
    <property type="protein sequence ID" value="SJM55429.1"/>
    <property type="molecule type" value="Genomic_DNA"/>
</dbReference>
<keyword evidence="4" id="KW-1185">Reference proteome</keyword>
<protein>
    <submittedName>
        <fullName evidence="3">Uncharacterized protein</fullName>
    </submittedName>
</protein>
<accession>A0A1R4FHS9</accession>
<keyword evidence="2" id="KW-0472">Membrane</keyword>
<evidence type="ECO:0000313" key="3">
    <source>
        <dbReference type="EMBL" id="SJM55429.1"/>
    </source>
</evidence>